<dbReference type="PANTHER" id="PTHR21015:SF22">
    <property type="entry name" value="GLYCOSYLTRANSFERASE"/>
    <property type="match status" value="1"/>
</dbReference>
<organism evidence="2 3">
    <name type="scientific">Umezawaea endophytica</name>
    <dbReference type="NCBI Taxonomy" id="1654476"/>
    <lineage>
        <taxon>Bacteria</taxon>
        <taxon>Bacillati</taxon>
        <taxon>Actinomycetota</taxon>
        <taxon>Actinomycetes</taxon>
        <taxon>Pseudonocardiales</taxon>
        <taxon>Pseudonocardiaceae</taxon>
        <taxon>Umezawaea</taxon>
    </lineage>
</organism>
<dbReference type="Proteomes" id="UP001141259">
    <property type="component" value="Unassembled WGS sequence"/>
</dbReference>
<reference evidence="2" key="1">
    <citation type="submission" date="2022-08" db="EMBL/GenBank/DDBJ databases">
        <authorList>
            <person name="Tistechok S."/>
            <person name="Samborskyy M."/>
            <person name="Roman I."/>
        </authorList>
    </citation>
    <scope>NUCLEOTIDE SEQUENCE</scope>
    <source>
        <strain evidence="2">DSM 103496</strain>
    </source>
</reference>
<evidence type="ECO:0000313" key="3">
    <source>
        <dbReference type="Proteomes" id="UP001141259"/>
    </source>
</evidence>
<dbReference type="GO" id="GO:0016758">
    <property type="term" value="F:hexosyltransferase activity"/>
    <property type="evidence" value="ECO:0007669"/>
    <property type="project" value="InterPro"/>
</dbReference>
<protein>
    <submittedName>
        <fullName evidence="2">Glycosyl transferase</fullName>
    </submittedName>
</protein>
<dbReference type="InterPro" id="IPR007235">
    <property type="entry name" value="Glyco_trans_28_C"/>
</dbReference>
<dbReference type="SUPFAM" id="SSF53756">
    <property type="entry name" value="UDP-Glycosyltransferase/glycogen phosphorylase"/>
    <property type="match status" value="1"/>
</dbReference>
<dbReference type="Pfam" id="PF04101">
    <property type="entry name" value="Glyco_tran_28_C"/>
    <property type="match status" value="1"/>
</dbReference>
<evidence type="ECO:0000259" key="1">
    <source>
        <dbReference type="Pfam" id="PF04101"/>
    </source>
</evidence>
<dbReference type="PANTHER" id="PTHR21015">
    <property type="entry name" value="UDP-N-ACETYLGLUCOSAMINE--N-ACETYLMURAMYL-(PENTAPEPTIDE) PYROPHOSPHORYL-UNDECAPRENOL N-ACETYLGLUCOSAMINE TRANSFERASE 1"/>
    <property type="match status" value="1"/>
</dbReference>
<keyword evidence="3" id="KW-1185">Reference proteome</keyword>
<evidence type="ECO:0000313" key="2">
    <source>
        <dbReference type="EMBL" id="MCS7477651.1"/>
    </source>
</evidence>
<name>A0A9X2VJC1_9PSEU</name>
<dbReference type="AlphaFoldDB" id="A0A9X2VJC1"/>
<dbReference type="RefSeq" id="WP_259623167.1">
    <property type="nucleotide sequence ID" value="NZ_JANYMP010000005.1"/>
</dbReference>
<feature type="domain" description="Glycosyl transferase family 28 C-terminal" evidence="1">
    <location>
        <begin position="241"/>
        <end position="296"/>
    </location>
</feature>
<keyword evidence="2" id="KW-0808">Transferase</keyword>
<dbReference type="Gene3D" id="3.40.50.2000">
    <property type="entry name" value="Glycogen Phosphorylase B"/>
    <property type="match status" value="1"/>
</dbReference>
<dbReference type="EMBL" id="JANYMP010000005">
    <property type="protein sequence ID" value="MCS7477651.1"/>
    <property type="molecule type" value="Genomic_DNA"/>
</dbReference>
<comment type="caution">
    <text evidence="2">The sequence shown here is derived from an EMBL/GenBank/DDBJ whole genome shotgun (WGS) entry which is preliminary data.</text>
</comment>
<gene>
    <name evidence="2" type="ORF">NZH93_12365</name>
</gene>
<sequence>MIAYYVHHHGSGHVHRATSIAHHLGEDVIGISSLDAPARWPGRWTTLPGDAHGVDAAHDDVSAGATLHWAPRHHAGLRERMALVSADLRGGAVRLLVADVSVEIALLARLHGVPVVVVAQPGRRTDRAHRTAYDLADALIAPWPRQPAPDWPEAWLAKTEHVGAFSRFDGRPAAPATAQRNVLVLWGAGGLTVSETQLHAAAAATPHWRWDIAGPPVSGTASDPPPPNLRHHGWVDDPWPLLGEAGVVITHAGQNALAEVAAARRPAVVIPQPRPFDEQHATAAALVRAGLGVVVPTWPEPHRWSAVLTTAQARGGDWSPWSRGDGAARTAAVLRDLAQRR</sequence>
<accession>A0A9X2VJC1</accession>
<proteinExistence type="predicted"/>